<feature type="domain" description="GST N-terminal" evidence="2">
    <location>
        <begin position="164"/>
        <end position="230"/>
    </location>
</feature>
<keyword evidence="1" id="KW-0732">Signal</keyword>
<organism evidence="3 4">
    <name type="scientific">Nannochloropsis gaditana</name>
    <dbReference type="NCBI Taxonomy" id="72520"/>
    <lineage>
        <taxon>Eukaryota</taxon>
        <taxon>Sar</taxon>
        <taxon>Stramenopiles</taxon>
        <taxon>Ochrophyta</taxon>
        <taxon>Eustigmatophyceae</taxon>
        <taxon>Eustigmatales</taxon>
        <taxon>Monodopsidaceae</taxon>
        <taxon>Nannochloropsis</taxon>
    </lineage>
</organism>
<feature type="chain" id="PRO_5004904445" evidence="1">
    <location>
        <begin position="22"/>
        <end position="563"/>
    </location>
</feature>
<accession>W7TNH6</accession>
<dbReference type="CDD" id="cd00570">
    <property type="entry name" value="GST_N_family"/>
    <property type="match status" value="1"/>
</dbReference>
<dbReference type="SUPFAM" id="SSF52833">
    <property type="entry name" value="Thioredoxin-like"/>
    <property type="match status" value="1"/>
</dbReference>
<name>W7TNH6_9STRA</name>
<dbReference type="InterPro" id="IPR050983">
    <property type="entry name" value="GST_Omega/HSP26"/>
</dbReference>
<evidence type="ECO:0000313" key="3">
    <source>
        <dbReference type="EMBL" id="EWM27597.1"/>
    </source>
</evidence>
<dbReference type="Pfam" id="PF13409">
    <property type="entry name" value="GST_N_2"/>
    <property type="match status" value="1"/>
</dbReference>
<dbReference type="AlphaFoldDB" id="W7TNH6"/>
<dbReference type="SUPFAM" id="SSF47616">
    <property type="entry name" value="GST C-terminal domain-like"/>
    <property type="match status" value="1"/>
</dbReference>
<gene>
    <name evidence="3" type="ORF">Naga_100015g30</name>
</gene>
<dbReference type="InterPro" id="IPR036249">
    <property type="entry name" value="Thioredoxin-like_sf"/>
</dbReference>
<reference evidence="3 4" key="1">
    <citation type="journal article" date="2014" name="Mol. Plant">
        <title>Chromosome Scale Genome Assembly and Transcriptome Profiling of Nannochloropsis gaditana in Nitrogen Depletion.</title>
        <authorList>
            <person name="Corteggiani Carpinelli E."/>
            <person name="Telatin A."/>
            <person name="Vitulo N."/>
            <person name="Forcato C."/>
            <person name="D'Angelo M."/>
            <person name="Schiavon R."/>
            <person name="Vezzi A."/>
            <person name="Giacometti G.M."/>
            <person name="Morosinotto T."/>
            <person name="Valle G."/>
        </authorList>
    </citation>
    <scope>NUCLEOTIDE SEQUENCE [LARGE SCALE GENOMIC DNA]</scope>
    <source>
        <strain evidence="3 4">B-31</strain>
    </source>
</reference>
<dbReference type="Gene3D" id="1.20.1050.10">
    <property type="match status" value="1"/>
</dbReference>
<dbReference type="Gene3D" id="3.40.30.10">
    <property type="entry name" value="Glutaredoxin"/>
    <property type="match status" value="1"/>
</dbReference>
<keyword evidence="4" id="KW-1185">Reference proteome</keyword>
<protein>
    <submittedName>
        <fullName evidence="3">Glutathione S-transferase</fullName>
    </submittedName>
</protein>
<dbReference type="GO" id="GO:0016740">
    <property type="term" value="F:transferase activity"/>
    <property type="evidence" value="ECO:0007669"/>
    <property type="project" value="UniProtKB-KW"/>
</dbReference>
<dbReference type="EMBL" id="AZIL01000430">
    <property type="protein sequence ID" value="EWM27597.1"/>
    <property type="molecule type" value="Genomic_DNA"/>
</dbReference>
<dbReference type="PANTHER" id="PTHR43968">
    <property type="match status" value="1"/>
</dbReference>
<dbReference type="PANTHER" id="PTHR43968:SF14">
    <property type="entry name" value="GLUTATHIONE S-TRANSFERASE"/>
    <property type="match status" value="1"/>
</dbReference>
<evidence type="ECO:0000256" key="1">
    <source>
        <dbReference type="SAM" id="SignalP"/>
    </source>
</evidence>
<evidence type="ECO:0000313" key="4">
    <source>
        <dbReference type="Proteomes" id="UP000019335"/>
    </source>
</evidence>
<dbReference type="Pfam" id="PF13410">
    <property type="entry name" value="GST_C_2"/>
    <property type="match status" value="1"/>
</dbReference>
<dbReference type="Proteomes" id="UP000019335">
    <property type="component" value="Chromosome 6"/>
</dbReference>
<feature type="signal peptide" evidence="1">
    <location>
        <begin position="1"/>
        <end position="21"/>
    </location>
</feature>
<dbReference type="GO" id="GO:0005737">
    <property type="term" value="C:cytoplasm"/>
    <property type="evidence" value="ECO:0007669"/>
    <property type="project" value="TreeGrafter"/>
</dbReference>
<dbReference type="InterPro" id="IPR036282">
    <property type="entry name" value="Glutathione-S-Trfase_C_sf"/>
</dbReference>
<comment type="caution">
    <text evidence="3">The sequence shown here is derived from an EMBL/GenBank/DDBJ whole genome shotgun (WGS) entry which is preliminary data.</text>
</comment>
<sequence>MVKRVLLLALILSAHLAPAFSLRPPPPLMFPASYGSRTAALSQTSMALFKDLRDFVFRRRRPKNVSVLPKDQESLTKYQRFRQVMPVPPPNERRRYALGGASSSLPSMEALWAEAWPTAACKDAMERQKALSDGDGPPQAGALTRKFGHNETLRAIFYKDAASWCPYCASVWMTLEEKCMPYTLKRINLLSYGEKPEWIYDISGTGLLPLLEVNGRMIRESVEICKSIDKWQGFDEGVMVKPRRLWPDEGDALHAEAEALLGLERDLFRDWFVYLFEKPESHGHDEFWTVLRQVESALAKYAESPWFLPGTEPSLVDIIFAPKVERVIASCLYWKGLTLRQHPDLPALSRWLDALDHRPSYAAFKADFFTLINSLEPLFGRAYSVNTPEVAELQQKLDGFHPTAWRLPVSEEEKVREYLPEATQPTELYARQSAAVRLIINHKRLPRYMLRALGVPGPEFRSPLADPFNQIDEWALPEVETAYRYLILALLRGRDYVDPLLAADKSAAESAYGSSEEERALARARMVACLEYLKYRIGVPRDMTLAEARQVRGTLTWLVEALK</sequence>
<evidence type="ECO:0000259" key="2">
    <source>
        <dbReference type="Pfam" id="PF13409"/>
    </source>
</evidence>
<proteinExistence type="predicted"/>
<dbReference type="OrthoDB" id="4951845at2759"/>
<keyword evidence="3" id="KW-0808">Transferase</keyword>
<dbReference type="InterPro" id="IPR004045">
    <property type="entry name" value="Glutathione_S-Trfase_N"/>
</dbReference>